<evidence type="ECO:0000259" key="2">
    <source>
        <dbReference type="Pfam" id="PF00725"/>
    </source>
</evidence>
<dbReference type="GO" id="GO:0003857">
    <property type="term" value="F:(3S)-3-hydroxyacyl-CoA dehydrogenase (NAD+) activity"/>
    <property type="evidence" value="ECO:0007669"/>
    <property type="project" value="UniProtKB-EC"/>
</dbReference>
<reference evidence="5" key="1">
    <citation type="journal article" date="2019" name="Int. J. Syst. Evol. Microbiol.">
        <title>The Global Catalogue of Microorganisms (GCM) 10K type strain sequencing project: providing services to taxonomists for standard genome sequencing and annotation.</title>
        <authorList>
            <consortium name="The Broad Institute Genomics Platform"/>
            <consortium name="The Broad Institute Genome Sequencing Center for Infectious Disease"/>
            <person name="Wu L."/>
            <person name="Ma J."/>
        </authorList>
    </citation>
    <scope>NUCLEOTIDE SEQUENCE [LARGE SCALE GENOMIC DNA]</scope>
    <source>
        <strain evidence="5">CGMCC 1.6774</strain>
    </source>
</reference>
<gene>
    <name evidence="4" type="ORF">ACFSOX_18210</name>
</gene>
<dbReference type="PANTHER" id="PTHR48075:SF5">
    <property type="entry name" value="3-HYDROXYBUTYRYL-COA DEHYDROGENASE"/>
    <property type="match status" value="1"/>
</dbReference>
<protein>
    <submittedName>
        <fullName evidence="4">3-hydroxyacyl-CoA dehydrogenase family protein</fullName>
        <ecNumber evidence="4">1.1.1.35</ecNumber>
    </submittedName>
</protein>
<dbReference type="EC" id="1.1.1.35" evidence="4"/>
<evidence type="ECO:0000313" key="5">
    <source>
        <dbReference type="Proteomes" id="UP001597314"/>
    </source>
</evidence>
<dbReference type="EMBL" id="JBHUIW010000023">
    <property type="protein sequence ID" value="MFD2184092.1"/>
    <property type="molecule type" value="Genomic_DNA"/>
</dbReference>
<dbReference type="Gene3D" id="3.40.50.720">
    <property type="entry name" value="NAD(P)-binding Rossmann-like Domain"/>
    <property type="match status" value="1"/>
</dbReference>
<keyword evidence="1 4" id="KW-0560">Oxidoreductase</keyword>
<dbReference type="SUPFAM" id="SSF51735">
    <property type="entry name" value="NAD(P)-binding Rossmann-fold domains"/>
    <property type="match status" value="1"/>
</dbReference>
<dbReference type="InterPro" id="IPR013328">
    <property type="entry name" value="6PGD_dom2"/>
</dbReference>
<dbReference type="Gene3D" id="1.10.1040.10">
    <property type="entry name" value="N-(1-d-carboxylethyl)-l-norvaline Dehydrogenase, domain 2"/>
    <property type="match status" value="1"/>
</dbReference>
<dbReference type="InterPro" id="IPR008927">
    <property type="entry name" value="6-PGluconate_DH-like_C_sf"/>
</dbReference>
<dbReference type="PIRSF" id="PIRSF000105">
    <property type="entry name" value="HCDH"/>
    <property type="match status" value="1"/>
</dbReference>
<dbReference type="InterPro" id="IPR006108">
    <property type="entry name" value="3HC_DH_C"/>
</dbReference>
<name>A0ABW5ANS8_9BRAD</name>
<dbReference type="InterPro" id="IPR022694">
    <property type="entry name" value="3-OHacyl-CoA_DH"/>
</dbReference>
<sequence>MTCKTIAVVGGGLMGHGIAFLFAATGHPVRIFEPTEAVRAALPDRLAGLCDLLGRDRAVVQEIAIHERLAPAAAGSDVVFEAAPEKLALKRALFAELEDVVAPETILASNSSAIPSTEIGRHLTRRGRVVGTHFWNPPHLVPLVEVIQTEWTTDATITATMDLLRAAGKAPVHVRRDIPGFIGNRLQHALKREAIALLAAGVADAATIDTVVKTGFGARLAVLGPLEQCDLVGLDLTLDIQETLVPHLDRSAEPTDFLRRKVAEGKLGMKTGEGFRTWTREEADAVRERLNRTLAARRDG</sequence>
<organism evidence="4 5">
    <name type="scientific">Rhodoplanes azumiensis</name>
    <dbReference type="NCBI Taxonomy" id="1897628"/>
    <lineage>
        <taxon>Bacteria</taxon>
        <taxon>Pseudomonadati</taxon>
        <taxon>Pseudomonadota</taxon>
        <taxon>Alphaproteobacteria</taxon>
        <taxon>Hyphomicrobiales</taxon>
        <taxon>Nitrobacteraceae</taxon>
        <taxon>Rhodoplanes</taxon>
    </lineage>
</organism>
<comment type="caution">
    <text evidence="4">The sequence shown here is derived from an EMBL/GenBank/DDBJ whole genome shotgun (WGS) entry which is preliminary data.</text>
</comment>
<feature type="domain" description="3-hydroxyacyl-CoA dehydrogenase NAD binding" evidence="3">
    <location>
        <begin position="5"/>
        <end position="177"/>
    </location>
</feature>
<dbReference type="Proteomes" id="UP001597314">
    <property type="component" value="Unassembled WGS sequence"/>
</dbReference>
<keyword evidence="5" id="KW-1185">Reference proteome</keyword>
<dbReference type="SUPFAM" id="SSF48179">
    <property type="entry name" value="6-phosphogluconate dehydrogenase C-terminal domain-like"/>
    <property type="match status" value="1"/>
</dbReference>
<accession>A0ABW5ANS8</accession>
<feature type="domain" description="3-hydroxyacyl-CoA dehydrogenase C-terminal" evidence="2">
    <location>
        <begin position="180"/>
        <end position="278"/>
    </location>
</feature>
<dbReference type="Pfam" id="PF00725">
    <property type="entry name" value="3HCDH"/>
    <property type="match status" value="1"/>
</dbReference>
<evidence type="ECO:0000259" key="3">
    <source>
        <dbReference type="Pfam" id="PF02737"/>
    </source>
</evidence>
<dbReference type="PANTHER" id="PTHR48075">
    <property type="entry name" value="3-HYDROXYACYL-COA DEHYDROGENASE FAMILY PROTEIN"/>
    <property type="match status" value="1"/>
</dbReference>
<evidence type="ECO:0000256" key="1">
    <source>
        <dbReference type="ARBA" id="ARBA00023002"/>
    </source>
</evidence>
<dbReference type="RefSeq" id="WP_378479235.1">
    <property type="nucleotide sequence ID" value="NZ_JBHUIW010000023.1"/>
</dbReference>
<evidence type="ECO:0000313" key="4">
    <source>
        <dbReference type="EMBL" id="MFD2184092.1"/>
    </source>
</evidence>
<dbReference type="InterPro" id="IPR036291">
    <property type="entry name" value="NAD(P)-bd_dom_sf"/>
</dbReference>
<dbReference type="Pfam" id="PF02737">
    <property type="entry name" value="3HCDH_N"/>
    <property type="match status" value="1"/>
</dbReference>
<proteinExistence type="predicted"/>
<dbReference type="InterPro" id="IPR006176">
    <property type="entry name" value="3-OHacyl-CoA_DH_NAD-bd"/>
</dbReference>